<organism evidence="8 9">
    <name type="scientific">Pelagicoccus enzymogenes</name>
    <dbReference type="NCBI Taxonomy" id="2773457"/>
    <lineage>
        <taxon>Bacteria</taxon>
        <taxon>Pseudomonadati</taxon>
        <taxon>Verrucomicrobiota</taxon>
        <taxon>Opitutia</taxon>
        <taxon>Puniceicoccales</taxon>
        <taxon>Pelagicoccaceae</taxon>
        <taxon>Pelagicoccus</taxon>
    </lineage>
</organism>
<dbReference type="Pfam" id="PF00593">
    <property type="entry name" value="TonB_dep_Rec_b-barrel"/>
    <property type="match status" value="1"/>
</dbReference>
<dbReference type="RefSeq" id="WP_191616244.1">
    <property type="nucleotide sequence ID" value="NZ_JACYFG010000007.1"/>
</dbReference>
<feature type="domain" description="TonB-dependent receptor-like beta-barrel" evidence="6">
    <location>
        <begin position="527"/>
        <end position="1070"/>
    </location>
</feature>
<comment type="similarity">
    <text evidence="4">Belongs to the TonB-dependent receptor family.</text>
</comment>
<feature type="chain" id="PRO_5037761674" evidence="5">
    <location>
        <begin position="27"/>
        <end position="1117"/>
    </location>
</feature>
<reference evidence="8" key="1">
    <citation type="submission" date="2020-09" db="EMBL/GenBank/DDBJ databases">
        <title>Pelagicoccus enzymogenes sp. nov. with an EPS production, isolated from marine sediment.</title>
        <authorList>
            <person name="Feng X."/>
        </authorList>
    </citation>
    <scope>NUCLEOTIDE SEQUENCE</scope>
    <source>
        <strain evidence="8">NFK12</strain>
    </source>
</reference>
<dbReference type="PANTHER" id="PTHR40980:SF4">
    <property type="entry name" value="TONB-DEPENDENT RECEPTOR-LIKE BETA-BARREL DOMAIN-CONTAINING PROTEIN"/>
    <property type="match status" value="1"/>
</dbReference>
<name>A0A927F758_9BACT</name>
<evidence type="ECO:0000256" key="2">
    <source>
        <dbReference type="ARBA" id="ARBA00023136"/>
    </source>
</evidence>
<evidence type="ECO:0000256" key="4">
    <source>
        <dbReference type="RuleBase" id="RU003357"/>
    </source>
</evidence>
<comment type="caution">
    <text evidence="8">The sequence shown here is derived from an EMBL/GenBank/DDBJ whole genome shotgun (WGS) entry which is preliminary data.</text>
</comment>
<feature type="domain" description="TonB-dependent receptor plug" evidence="7">
    <location>
        <begin position="157"/>
        <end position="261"/>
    </location>
</feature>
<sequence length="1117" mass="124689">MKGIGRIFLCLFALAAFVAAPADLFAQDGRGEVEGRVKNVKTGAFLSSARVKVEGTAIETLTDNDGFYHLRNVPEGDVNIVVDYTGTKSRIYKISVSEGQIVELNPRLIPWSKNLDYSEIDDEDVFELAPFEVEASKEFDARMLASNEERFSTNLKNVVSTDAFGAVPQGNVGEFVKFMPGVQVNYGGGSYGNGADATSISIRGFGADQTSVTIDGVEIAGATPGSMTRAVGLDMMSINNASRVELVKVPTPDMPSDAIGGQINLVSKSAFEYAKPRLSWSAYFNVNSENLSSDFMFGKTPGPGEGETWKMKPSYSFSYALPVNEKFGLTLNAAVSNQFDENHNLKLKWKDDFRRTNEDTGLKNDVRNPYLEQVSITDDPRSSERKSYSAKFDYAPTDAHSFTFNVQTSTFSSVQGARRFQIDARNPDAWGDDYTIGTGGQLAQEGFMLDRDGDTLSSYLKYKFDQGPWEVSAVASHSKSEGELVSGRNGHFTGLEVKGGNLGYIEFHDIANGVPGTIIAMDKQGNAYDWGDINNFEIDPDEQSDGGTDLTVLAGEAKTTSIRESYKVDIRRELDFIPSDAMQLAFKTGFHRRVFDESKSGKGTNYKYRYIGPSDAFNPELYYDDSYSGQNLGYGVSGVAWVDPYKLWTFFEDNPDYWSDTQDVANGKTIAANNYEEGIKNIKGLRETDDSFYAMLEGKFFSGKLNIVTGVRDSKKKREGYEPYRDTNYGFVKNELGQFITYQDSEGSTQRIDMRNPDLWESYQAGNEPEIEAALASSGQTWDELVVRNTLSQATREWKTYYTDGEVDQAPTYSWNMAYDINHKWKARFAWSKTSASPDFEDTLNGNRVEIHDNVEDPGGKIKIGNPSLEPWTSNNYDFSVSYYNERGGKLTLTYYEKHVENFYKNISEGVTPELIAQLSLPDFDDIEFWTVETRVNGEGTAKTSGYEIDFNQDLSILGDWGRNVSWYASYGTKSTTQEDTDSLVQTPDDSAASGVAVRIGKFSANVKGTYRSETIRKNNSGRLWHANPDRSDSETIQYYTFTPSEERIDVNLNYQINDKYGIFFNAANITDTGSENIRISDESERIGAEGMWPAYAMLQEKRVHGFNMTFGVNGRF</sequence>
<dbReference type="Pfam" id="PF13620">
    <property type="entry name" value="CarboxypepD_reg"/>
    <property type="match status" value="1"/>
</dbReference>
<gene>
    <name evidence="8" type="ORF">IEN85_06335</name>
</gene>
<keyword evidence="2 4" id="KW-0472">Membrane</keyword>
<keyword evidence="8" id="KW-0675">Receptor</keyword>
<feature type="signal peptide" evidence="5">
    <location>
        <begin position="1"/>
        <end position="26"/>
    </location>
</feature>
<dbReference type="Gene3D" id="2.170.130.10">
    <property type="entry name" value="TonB-dependent receptor, plug domain"/>
    <property type="match status" value="1"/>
</dbReference>
<dbReference type="InterPro" id="IPR000531">
    <property type="entry name" value="Beta-barrel_TonB"/>
</dbReference>
<keyword evidence="4" id="KW-0798">TonB box</keyword>
<dbReference type="InterPro" id="IPR037066">
    <property type="entry name" value="Plug_dom_sf"/>
</dbReference>
<dbReference type="EMBL" id="JACYFG010000007">
    <property type="protein sequence ID" value="MBD5779104.1"/>
    <property type="molecule type" value="Genomic_DNA"/>
</dbReference>
<dbReference type="SUPFAM" id="SSF56935">
    <property type="entry name" value="Porins"/>
    <property type="match status" value="1"/>
</dbReference>
<dbReference type="GO" id="GO:0009279">
    <property type="term" value="C:cell outer membrane"/>
    <property type="evidence" value="ECO:0007669"/>
    <property type="project" value="UniProtKB-SubCell"/>
</dbReference>
<dbReference type="InterPro" id="IPR012910">
    <property type="entry name" value="Plug_dom"/>
</dbReference>
<keyword evidence="9" id="KW-1185">Reference proteome</keyword>
<proteinExistence type="inferred from homology"/>
<evidence type="ECO:0000259" key="6">
    <source>
        <dbReference type="Pfam" id="PF00593"/>
    </source>
</evidence>
<dbReference type="InterPro" id="IPR013784">
    <property type="entry name" value="Carb-bd-like_fold"/>
</dbReference>
<accession>A0A927F758</accession>
<dbReference type="GO" id="GO:0030246">
    <property type="term" value="F:carbohydrate binding"/>
    <property type="evidence" value="ECO:0007669"/>
    <property type="project" value="InterPro"/>
</dbReference>
<dbReference type="SUPFAM" id="SSF49452">
    <property type="entry name" value="Starch-binding domain-like"/>
    <property type="match status" value="1"/>
</dbReference>
<evidence type="ECO:0000313" key="9">
    <source>
        <dbReference type="Proteomes" id="UP000622317"/>
    </source>
</evidence>
<evidence type="ECO:0000256" key="3">
    <source>
        <dbReference type="ARBA" id="ARBA00023237"/>
    </source>
</evidence>
<evidence type="ECO:0000313" key="8">
    <source>
        <dbReference type="EMBL" id="MBD5779104.1"/>
    </source>
</evidence>
<dbReference type="PANTHER" id="PTHR40980">
    <property type="entry name" value="PLUG DOMAIN-CONTAINING PROTEIN"/>
    <property type="match status" value="1"/>
</dbReference>
<dbReference type="Pfam" id="PF07715">
    <property type="entry name" value="Plug"/>
    <property type="match status" value="1"/>
</dbReference>
<evidence type="ECO:0000259" key="7">
    <source>
        <dbReference type="Pfam" id="PF07715"/>
    </source>
</evidence>
<dbReference type="Proteomes" id="UP000622317">
    <property type="component" value="Unassembled WGS sequence"/>
</dbReference>
<evidence type="ECO:0000256" key="5">
    <source>
        <dbReference type="SAM" id="SignalP"/>
    </source>
</evidence>
<evidence type="ECO:0000256" key="1">
    <source>
        <dbReference type="ARBA" id="ARBA00004442"/>
    </source>
</evidence>
<keyword evidence="3" id="KW-0998">Cell outer membrane</keyword>
<dbReference type="Gene3D" id="2.40.170.20">
    <property type="entry name" value="TonB-dependent receptor, beta-barrel domain"/>
    <property type="match status" value="1"/>
</dbReference>
<dbReference type="AlphaFoldDB" id="A0A927F758"/>
<keyword evidence="5" id="KW-0732">Signal</keyword>
<dbReference type="InterPro" id="IPR036942">
    <property type="entry name" value="Beta-barrel_TonB_sf"/>
</dbReference>
<dbReference type="Gene3D" id="2.60.40.1120">
    <property type="entry name" value="Carboxypeptidase-like, regulatory domain"/>
    <property type="match status" value="1"/>
</dbReference>
<comment type="subcellular location">
    <subcellularLocation>
        <location evidence="1 4">Cell outer membrane</location>
    </subcellularLocation>
</comment>
<protein>
    <submittedName>
        <fullName evidence="8">TonB-dependent receptor</fullName>
    </submittedName>
</protein>